<dbReference type="Proteomes" id="UP000812287">
    <property type="component" value="Unassembled WGS sequence"/>
</dbReference>
<gene>
    <name evidence="1" type="ORF">BT62DRAFT_155221</name>
</gene>
<protein>
    <submittedName>
        <fullName evidence="1">Uncharacterized protein</fullName>
    </submittedName>
</protein>
<dbReference type="GeneID" id="66102165"/>
<dbReference type="EMBL" id="MU250535">
    <property type="protein sequence ID" value="KAG7446151.1"/>
    <property type="molecule type" value="Genomic_DNA"/>
</dbReference>
<reference evidence="1" key="1">
    <citation type="submission" date="2020-11" db="EMBL/GenBank/DDBJ databases">
        <title>Adaptations for nitrogen fixation in a non-lichenized fungal sporocarp promotes dispersal by wood-feeding termites.</title>
        <authorList>
            <consortium name="DOE Joint Genome Institute"/>
            <person name="Koch R.A."/>
            <person name="Yoon G."/>
            <person name="Arayal U."/>
            <person name="Lail K."/>
            <person name="Amirebrahimi M."/>
            <person name="Labutti K."/>
            <person name="Lipzen A."/>
            <person name="Riley R."/>
            <person name="Barry K."/>
            <person name="Henrissat B."/>
            <person name="Grigoriev I.V."/>
            <person name="Herr J.R."/>
            <person name="Aime M.C."/>
        </authorList>
    </citation>
    <scope>NUCLEOTIDE SEQUENCE</scope>
    <source>
        <strain evidence="1">MCA 3950</strain>
    </source>
</reference>
<sequence>MPVWSIKRTIPYLQHFGQRLLSEREALQETLIMLSGMGLFTDVGSKEDRDCDGRPSSFLLPFLPPRQQNSLPASLTIWRERGRRALPCIPATDGKDRRLLLEHLPDTYRCEDILLTVLGSCQSCIFCLTACLPEAPSAL</sequence>
<evidence type="ECO:0000313" key="1">
    <source>
        <dbReference type="EMBL" id="KAG7446151.1"/>
    </source>
</evidence>
<dbReference type="RefSeq" id="XP_043039651.1">
    <property type="nucleotide sequence ID" value="XM_043179869.1"/>
</dbReference>
<accession>A0A9P8ASQ2</accession>
<comment type="caution">
    <text evidence="1">The sequence shown here is derived from an EMBL/GenBank/DDBJ whole genome shotgun (WGS) entry which is preliminary data.</text>
</comment>
<evidence type="ECO:0000313" key="2">
    <source>
        <dbReference type="Proteomes" id="UP000812287"/>
    </source>
</evidence>
<dbReference type="AlphaFoldDB" id="A0A9P8ASQ2"/>
<organism evidence="1 2">
    <name type="scientific">Guyanagaster necrorhizus</name>
    <dbReference type="NCBI Taxonomy" id="856835"/>
    <lineage>
        <taxon>Eukaryota</taxon>
        <taxon>Fungi</taxon>
        <taxon>Dikarya</taxon>
        <taxon>Basidiomycota</taxon>
        <taxon>Agaricomycotina</taxon>
        <taxon>Agaricomycetes</taxon>
        <taxon>Agaricomycetidae</taxon>
        <taxon>Agaricales</taxon>
        <taxon>Marasmiineae</taxon>
        <taxon>Physalacriaceae</taxon>
        <taxon>Guyanagaster</taxon>
    </lineage>
</organism>
<name>A0A9P8ASQ2_9AGAR</name>
<keyword evidence="2" id="KW-1185">Reference proteome</keyword>
<proteinExistence type="predicted"/>